<name>A0A4Q4SY01_9PEZI</name>
<evidence type="ECO:0008006" key="3">
    <source>
        <dbReference type="Google" id="ProtNLM"/>
    </source>
</evidence>
<protein>
    <recommendedName>
        <fullName evidence="3">Beta-galactosidase trimerisation domain-containing protein</fullName>
    </recommendedName>
</protein>
<dbReference type="InterPro" id="IPR028212">
    <property type="entry name" value="GHL6"/>
</dbReference>
<gene>
    <name evidence="1" type="ORF">DL764_008229</name>
</gene>
<dbReference type="InterPro" id="IPR029062">
    <property type="entry name" value="Class_I_gatase-like"/>
</dbReference>
<keyword evidence="2" id="KW-1185">Reference proteome</keyword>
<accession>A0A4Q4SY01</accession>
<dbReference type="SUPFAM" id="SSF51445">
    <property type="entry name" value="(Trans)glycosidases"/>
    <property type="match status" value="1"/>
</dbReference>
<dbReference type="OrthoDB" id="3337653at2759"/>
<sequence length="409" mass="45599">MLGPKFSLAKDQRGVLRDGPLTFSRERRPDQDVLGAAHSRGMRLSARIDSLKVQGRVAEEHPDWLHGSLKGEWQNQTAGLVSVCPPGQYYQQRIFDILDEVTSRYQVDGFFVNWTGFSERVYLKVYHGVCHGKSCGARWRKYAGDLGLTHGSEDANYPNAFVAEKLPDAGPILGGGAQIWFHEANNAVGRETWHHATSETVSSLTSYRPEVPVLANSVSFMAMPYRMGSEELGQFAQYLLQTVSRGGNPSTYIRCTRETPYLGLDIAKIITNFHRKWQEVYDGLEPVANTGLVSPHGGQMNETQYEEAFSEFRGLCSGMQELHISLTSFHRVTYPRHLRAKDSRRHDVVILPNLGKPRSEDASILDEWVAQGGRLIATGTSGVGDGGVAQLKALPTERQRDVIMHQESL</sequence>
<dbReference type="CDD" id="cd03143">
    <property type="entry name" value="A4_beta-galactosidase_middle_domain"/>
    <property type="match status" value="1"/>
</dbReference>
<comment type="caution">
    <text evidence="1">The sequence shown here is derived from an EMBL/GenBank/DDBJ whole genome shotgun (WGS) entry which is preliminary data.</text>
</comment>
<evidence type="ECO:0000313" key="1">
    <source>
        <dbReference type="EMBL" id="RYO91804.1"/>
    </source>
</evidence>
<evidence type="ECO:0000313" key="2">
    <source>
        <dbReference type="Proteomes" id="UP000293360"/>
    </source>
</evidence>
<dbReference type="Pfam" id="PF14871">
    <property type="entry name" value="GHL6"/>
    <property type="match status" value="1"/>
</dbReference>
<dbReference type="Gene3D" id="3.40.50.880">
    <property type="match status" value="1"/>
</dbReference>
<dbReference type="Proteomes" id="UP000293360">
    <property type="component" value="Unassembled WGS sequence"/>
</dbReference>
<organism evidence="1 2">
    <name type="scientific">Monosporascus ibericus</name>
    <dbReference type="NCBI Taxonomy" id="155417"/>
    <lineage>
        <taxon>Eukaryota</taxon>
        <taxon>Fungi</taxon>
        <taxon>Dikarya</taxon>
        <taxon>Ascomycota</taxon>
        <taxon>Pezizomycotina</taxon>
        <taxon>Sordariomycetes</taxon>
        <taxon>Xylariomycetidae</taxon>
        <taxon>Xylariales</taxon>
        <taxon>Xylariales incertae sedis</taxon>
        <taxon>Monosporascus</taxon>
    </lineage>
</organism>
<dbReference type="InterPro" id="IPR017853">
    <property type="entry name" value="GH"/>
</dbReference>
<reference evidence="1 2" key="1">
    <citation type="submission" date="2018-06" db="EMBL/GenBank/DDBJ databases">
        <title>Complete Genomes of Monosporascus.</title>
        <authorList>
            <person name="Robinson A.J."/>
            <person name="Natvig D.O."/>
        </authorList>
    </citation>
    <scope>NUCLEOTIDE SEQUENCE [LARGE SCALE GENOMIC DNA]</scope>
    <source>
        <strain evidence="1 2">CBS 110550</strain>
    </source>
</reference>
<dbReference type="AlphaFoldDB" id="A0A4Q4SY01"/>
<dbReference type="EMBL" id="QJNU01000625">
    <property type="protein sequence ID" value="RYO91804.1"/>
    <property type="molecule type" value="Genomic_DNA"/>
</dbReference>
<proteinExistence type="predicted"/>